<sequence>MINKSIQSNRNMISSQISKVVLNKQQIKEHNDLIKRKTSQRYPFKEEINLQKSSNHFNGRNSIDCLESISKFQTSKKIKSPNVIISNRKLFISSRNSKKTQESVSQEPMFIQQSKNKVNEYGYRVVVNRTNRMSTMQIEEAVTQQSPKFNTYKDPETFTDWVEKIYGRQWFC</sequence>
<dbReference type="Proteomes" id="UP000688137">
    <property type="component" value="Unassembled WGS sequence"/>
</dbReference>
<gene>
    <name evidence="1" type="ORF">PPRIM_AZ9-3.1.T0620116</name>
</gene>
<name>A0A8S1MJF5_PARPR</name>
<evidence type="ECO:0000313" key="1">
    <source>
        <dbReference type="EMBL" id="CAD8079619.1"/>
    </source>
</evidence>
<reference evidence="1" key="1">
    <citation type="submission" date="2021-01" db="EMBL/GenBank/DDBJ databases">
        <authorList>
            <consortium name="Genoscope - CEA"/>
            <person name="William W."/>
        </authorList>
    </citation>
    <scope>NUCLEOTIDE SEQUENCE</scope>
</reference>
<evidence type="ECO:0000313" key="2">
    <source>
        <dbReference type="Proteomes" id="UP000688137"/>
    </source>
</evidence>
<protein>
    <submittedName>
        <fullName evidence="1">Uncharacterized protein</fullName>
    </submittedName>
</protein>
<comment type="caution">
    <text evidence="1">The sequence shown here is derived from an EMBL/GenBank/DDBJ whole genome shotgun (WGS) entry which is preliminary data.</text>
</comment>
<proteinExistence type="predicted"/>
<organism evidence="1 2">
    <name type="scientific">Paramecium primaurelia</name>
    <dbReference type="NCBI Taxonomy" id="5886"/>
    <lineage>
        <taxon>Eukaryota</taxon>
        <taxon>Sar</taxon>
        <taxon>Alveolata</taxon>
        <taxon>Ciliophora</taxon>
        <taxon>Intramacronucleata</taxon>
        <taxon>Oligohymenophorea</taxon>
        <taxon>Peniculida</taxon>
        <taxon>Parameciidae</taxon>
        <taxon>Paramecium</taxon>
    </lineage>
</organism>
<dbReference type="OMA" id="INRPNRM"/>
<dbReference type="EMBL" id="CAJJDM010000063">
    <property type="protein sequence ID" value="CAD8079619.1"/>
    <property type="molecule type" value="Genomic_DNA"/>
</dbReference>
<keyword evidence="2" id="KW-1185">Reference proteome</keyword>
<dbReference type="AlphaFoldDB" id="A0A8S1MJF5"/>
<accession>A0A8S1MJF5</accession>